<sequence length="195" mass="22456">MVVDVEFEVRGVAVDAPAVVRPLSLADGCPHKAYYWLEPTAVAGHDPGYKWPVLTVRAAGKRKDEKLHELLTTPVDVKRRRTTAAIEKIPFELANHTLPSYAILRDIYRSQRKTLEDMKHSLFGPYRYDKSPDALFDVSILYPYMSNAYKKLYGQHVENLRQIVDNLNTSQQKRDRGERRKIRIQGIVESQDSME</sequence>
<gene>
    <name evidence="1" type="ORF">NTJ_04638</name>
</gene>
<protein>
    <submittedName>
        <fullName evidence="1">Uncharacterized protein</fullName>
    </submittedName>
</protein>
<organism evidence="1 2">
    <name type="scientific">Nesidiocoris tenuis</name>
    <dbReference type="NCBI Taxonomy" id="355587"/>
    <lineage>
        <taxon>Eukaryota</taxon>
        <taxon>Metazoa</taxon>
        <taxon>Ecdysozoa</taxon>
        <taxon>Arthropoda</taxon>
        <taxon>Hexapoda</taxon>
        <taxon>Insecta</taxon>
        <taxon>Pterygota</taxon>
        <taxon>Neoptera</taxon>
        <taxon>Paraneoptera</taxon>
        <taxon>Hemiptera</taxon>
        <taxon>Heteroptera</taxon>
        <taxon>Panheteroptera</taxon>
        <taxon>Cimicomorpha</taxon>
        <taxon>Miridae</taxon>
        <taxon>Dicyphina</taxon>
        <taxon>Nesidiocoris</taxon>
    </lineage>
</organism>
<name>A0ABN7AHU0_9HEMI</name>
<keyword evidence="2" id="KW-1185">Reference proteome</keyword>
<dbReference type="EMBL" id="AP028911">
    <property type="protein sequence ID" value="BES91827.1"/>
    <property type="molecule type" value="Genomic_DNA"/>
</dbReference>
<reference evidence="1 2" key="1">
    <citation type="submission" date="2023-09" db="EMBL/GenBank/DDBJ databases">
        <title>Nesidiocoris tenuis whole genome shotgun sequence.</title>
        <authorList>
            <person name="Shibata T."/>
            <person name="Shimoda M."/>
            <person name="Kobayashi T."/>
            <person name="Uehara T."/>
        </authorList>
    </citation>
    <scope>NUCLEOTIDE SEQUENCE [LARGE SCALE GENOMIC DNA]</scope>
    <source>
        <strain evidence="1 2">Japan</strain>
    </source>
</reference>
<evidence type="ECO:0000313" key="2">
    <source>
        <dbReference type="Proteomes" id="UP001307889"/>
    </source>
</evidence>
<evidence type="ECO:0000313" key="1">
    <source>
        <dbReference type="EMBL" id="BES91827.1"/>
    </source>
</evidence>
<accession>A0ABN7AHU0</accession>
<proteinExistence type="predicted"/>
<dbReference type="Proteomes" id="UP001307889">
    <property type="component" value="Chromosome 3"/>
</dbReference>